<evidence type="ECO:0000256" key="6">
    <source>
        <dbReference type="ARBA" id="ARBA00022729"/>
    </source>
</evidence>
<dbReference type="AlphaFoldDB" id="A0A6A6NUC3"/>
<keyword evidence="7 10" id="KW-0256">Endoplasmic reticulum</keyword>
<feature type="signal peptide" evidence="10">
    <location>
        <begin position="1"/>
        <end position="24"/>
    </location>
</feature>
<evidence type="ECO:0000256" key="2">
    <source>
        <dbReference type="ARBA" id="ARBA00004115"/>
    </source>
</evidence>
<reference evidence="11" key="1">
    <citation type="journal article" date="2020" name="Stud. Mycol.">
        <title>101 Dothideomycetes genomes: a test case for predicting lifestyles and emergence of pathogens.</title>
        <authorList>
            <person name="Haridas S."/>
            <person name="Albert R."/>
            <person name="Binder M."/>
            <person name="Bloem J."/>
            <person name="Labutti K."/>
            <person name="Salamov A."/>
            <person name="Andreopoulos B."/>
            <person name="Baker S."/>
            <person name="Barry K."/>
            <person name="Bills G."/>
            <person name="Bluhm B."/>
            <person name="Cannon C."/>
            <person name="Castanera R."/>
            <person name="Culley D."/>
            <person name="Daum C."/>
            <person name="Ezra D."/>
            <person name="Gonzalez J."/>
            <person name="Henrissat B."/>
            <person name="Kuo A."/>
            <person name="Liang C."/>
            <person name="Lipzen A."/>
            <person name="Lutzoni F."/>
            <person name="Magnuson J."/>
            <person name="Mondo S."/>
            <person name="Nolan M."/>
            <person name="Ohm R."/>
            <person name="Pangilinan J."/>
            <person name="Park H.-J."/>
            <person name="Ramirez L."/>
            <person name="Alfaro M."/>
            <person name="Sun H."/>
            <person name="Tritt A."/>
            <person name="Yoshinaga Y."/>
            <person name="Zwiers L.-H."/>
            <person name="Turgeon B."/>
            <person name="Goodwin S."/>
            <person name="Spatafora J."/>
            <person name="Crous P."/>
            <person name="Grigoriev I."/>
        </authorList>
    </citation>
    <scope>NUCLEOTIDE SEQUENCE</scope>
    <source>
        <strain evidence="11">ATCC 16933</strain>
    </source>
</reference>
<dbReference type="OrthoDB" id="310030at2759"/>
<comment type="similarity">
    <text evidence="4 10">Belongs to the OST1 family.</text>
</comment>
<keyword evidence="11" id="KW-0808">Transferase</keyword>
<dbReference type="UniPathway" id="UPA00378"/>
<sequence>MRVLSAFFAATAALISPISVLCTAEPLSSKQILPAEFKPPQVWKNANLVRNVNLEKGYPREVINVVIENVDKAPQSEYYLPFENGLMARVGGLEVKDKKEPEKGTFKVVATEFDTESATEYYLIHLPTPVEPSGQQTISISYSLLSSLDPVPATIAQAEPQYLTYRFSSLCPSAYYTVKQKTKLKFSSADIPDYTTLPKSMNVDGADDPQVQGSTITYGTYQDTPAGAQQPVEVRYQYTRPLIHVALLQRDIEVSAWGGNLATEERYWLTNRAAALKENFSRVTWQMQTYTSTATSALRELRFPLLSGSVNPYFTDDIGNVSTSRFRPGVGDKDASLELKPRYPVFGGWNYSFKIGWDADLKNFLRKLKVSDRYVLRVPFLEGPRMAEGVEYDRVEVKVILPEGAKNMKYETTAQVIGEEISVHKTFMDTIGRPTLKLSAMNVVDEWRDKTLVVTYDYPWAAGFRKPLTIFATMFCVFTVAWIVGNLDVSIGKKKA</sequence>
<gene>
    <name evidence="11" type="ORF">BDY21DRAFT_289910</name>
</gene>
<accession>A0A6A6NUC3</accession>
<keyword evidence="9 10" id="KW-0472">Membrane</keyword>
<comment type="function">
    <text evidence="1 10">Subunit of the oligosaccharyl transferase (OST) complex that catalyzes the initial transfer of a defined glycan (Glc(3)Man(9)GlcNAc(2) in eukaryotes) from the lipid carrier dolichol-pyrophosphate to an asparagine residue within an Asn-X-Ser/Thr consensus motif in nascent polypeptide chains, the first step in protein N-glycosylation. N-glycosylation occurs cotranslationally and the complex associates with the Sec61 complex at the channel-forming translocon complex that mediates protein translocation across the endoplasmic reticulum (ER). All subunits are required for a maximal enzyme activity.</text>
</comment>
<evidence type="ECO:0000313" key="11">
    <source>
        <dbReference type="EMBL" id="KAF2455346.1"/>
    </source>
</evidence>
<feature type="transmembrane region" description="Helical" evidence="10">
    <location>
        <begin position="468"/>
        <end position="487"/>
    </location>
</feature>
<evidence type="ECO:0000256" key="1">
    <source>
        <dbReference type="ARBA" id="ARBA00002791"/>
    </source>
</evidence>
<evidence type="ECO:0000313" key="12">
    <source>
        <dbReference type="Proteomes" id="UP000799766"/>
    </source>
</evidence>
<evidence type="ECO:0000256" key="9">
    <source>
        <dbReference type="ARBA" id="ARBA00023136"/>
    </source>
</evidence>
<comment type="pathway">
    <text evidence="3 10">Protein modification; protein glycosylation.</text>
</comment>
<protein>
    <recommendedName>
        <fullName evidence="10">Dolichyl-diphosphooligosaccharide--protein glycosyltransferase subunit 1</fullName>
    </recommendedName>
</protein>
<name>A0A6A6NUC3_9PEZI</name>
<organism evidence="11 12">
    <name type="scientific">Lineolata rhizophorae</name>
    <dbReference type="NCBI Taxonomy" id="578093"/>
    <lineage>
        <taxon>Eukaryota</taxon>
        <taxon>Fungi</taxon>
        <taxon>Dikarya</taxon>
        <taxon>Ascomycota</taxon>
        <taxon>Pezizomycotina</taxon>
        <taxon>Dothideomycetes</taxon>
        <taxon>Dothideomycetes incertae sedis</taxon>
        <taxon>Lineolatales</taxon>
        <taxon>Lineolataceae</taxon>
        <taxon>Lineolata</taxon>
    </lineage>
</organism>
<dbReference type="InterPro" id="IPR007676">
    <property type="entry name" value="Ribophorin_I"/>
</dbReference>
<dbReference type="PANTHER" id="PTHR21049">
    <property type="entry name" value="RIBOPHORIN I"/>
    <property type="match status" value="1"/>
</dbReference>
<evidence type="ECO:0000256" key="5">
    <source>
        <dbReference type="ARBA" id="ARBA00022692"/>
    </source>
</evidence>
<comment type="subunit">
    <text evidence="10">Component of the oligosaccharyltransferase (OST) complex.</text>
</comment>
<evidence type="ECO:0000256" key="8">
    <source>
        <dbReference type="ARBA" id="ARBA00022989"/>
    </source>
</evidence>
<evidence type="ECO:0000256" key="10">
    <source>
        <dbReference type="RuleBase" id="RU361143"/>
    </source>
</evidence>
<dbReference type="Proteomes" id="UP000799766">
    <property type="component" value="Unassembled WGS sequence"/>
</dbReference>
<keyword evidence="6 10" id="KW-0732">Signal</keyword>
<evidence type="ECO:0000256" key="3">
    <source>
        <dbReference type="ARBA" id="ARBA00004922"/>
    </source>
</evidence>
<dbReference type="GO" id="GO:0018279">
    <property type="term" value="P:protein N-linked glycosylation via asparagine"/>
    <property type="evidence" value="ECO:0007669"/>
    <property type="project" value="TreeGrafter"/>
</dbReference>
<keyword evidence="12" id="KW-1185">Reference proteome</keyword>
<evidence type="ECO:0000256" key="4">
    <source>
        <dbReference type="ARBA" id="ARBA00008905"/>
    </source>
</evidence>
<evidence type="ECO:0000256" key="7">
    <source>
        <dbReference type="ARBA" id="ARBA00022824"/>
    </source>
</evidence>
<keyword evidence="8 10" id="KW-1133">Transmembrane helix</keyword>
<keyword evidence="5 10" id="KW-0812">Transmembrane</keyword>
<dbReference type="PANTHER" id="PTHR21049:SF0">
    <property type="entry name" value="DOLICHYL-DIPHOSPHOOLIGOSACCHARIDE--PROTEIN GLYCOSYLTRANSFERASE SUBUNIT 1"/>
    <property type="match status" value="1"/>
</dbReference>
<dbReference type="GO" id="GO:0016740">
    <property type="term" value="F:transferase activity"/>
    <property type="evidence" value="ECO:0007669"/>
    <property type="project" value="UniProtKB-KW"/>
</dbReference>
<dbReference type="Pfam" id="PF04597">
    <property type="entry name" value="Ribophorin_I"/>
    <property type="match status" value="1"/>
</dbReference>
<feature type="chain" id="PRO_5025706032" description="Dolichyl-diphosphooligosaccharide--protein glycosyltransferase subunit 1" evidence="10">
    <location>
        <begin position="25"/>
        <end position="496"/>
    </location>
</feature>
<comment type="subcellular location">
    <subcellularLocation>
        <location evidence="2 10">Endoplasmic reticulum membrane</location>
        <topology evidence="2 10">Single-pass type I membrane protein</topology>
    </subcellularLocation>
</comment>
<dbReference type="EMBL" id="MU001687">
    <property type="protein sequence ID" value="KAF2455346.1"/>
    <property type="molecule type" value="Genomic_DNA"/>
</dbReference>
<proteinExistence type="inferred from homology"/>
<dbReference type="GO" id="GO:0008250">
    <property type="term" value="C:oligosaccharyltransferase complex"/>
    <property type="evidence" value="ECO:0007669"/>
    <property type="project" value="UniProtKB-UniRule"/>
</dbReference>